<reference evidence="1 2" key="1">
    <citation type="journal article" date="2002" name="Proc. Natl. Acad. Sci. U.S.A.">
        <title>Extensive mosaic structure revealed by the complete genome sequence of uropathogenic Escherichia coli.</title>
        <authorList>
            <person name="Welch R.A."/>
            <person name="Burland V."/>
            <person name="Plunkett G.III."/>
            <person name="Redford P."/>
            <person name="Roesch P."/>
            <person name="Rasko D."/>
            <person name="Buckles E.L."/>
            <person name="Liou S.R."/>
            <person name="Boutin A."/>
            <person name="Hackett J."/>
            <person name="Stroud D."/>
            <person name="Mayhew G.F."/>
            <person name="Rose D.J."/>
            <person name="Zhou S."/>
            <person name="Schwartz D.C."/>
            <person name="Perna N.T."/>
            <person name="Mobley H.L."/>
            <person name="Donnenberg M.S."/>
            <person name="Blattner F.R."/>
        </authorList>
    </citation>
    <scope>NUCLEOTIDE SEQUENCE [LARGE SCALE GENOMIC DNA]</scope>
    <source>
        <strain evidence="2">CFT073 / ATCC 700928 / UPEC</strain>
    </source>
</reference>
<dbReference type="STRING" id="199310.c0754"/>
<organism evidence="1 2">
    <name type="scientific">Escherichia coli O6:H1 (strain CFT073 / ATCC 700928 / UPEC)</name>
    <dbReference type="NCBI Taxonomy" id="199310"/>
    <lineage>
        <taxon>Bacteria</taxon>
        <taxon>Pseudomonadati</taxon>
        <taxon>Pseudomonadota</taxon>
        <taxon>Gammaproteobacteria</taxon>
        <taxon>Enterobacterales</taxon>
        <taxon>Enterobacteriaceae</taxon>
        <taxon>Escherichia</taxon>
    </lineage>
</organism>
<name>A0A0H2V589_ECOL6</name>
<dbReference type="HOGENOM" id="CLU_218435_0_0_6"/>
<proteinExistence type="predicted"/>
<evidence type="ECO:0000313" key="2">
    <source>
        <dbReference type="Proteomes" id="UP000001410"/>
    </source>
</evidence>
<accession>A0A0H2V589</accession>
<sequence length="44" mass="5030">MSFVSFVTKYRYHHSLLLAKPENLFYHSKNQVGLTPVCANPGYA</sequence>
<protein>
    <submittedName>
        <fullName evidence="1">Uncharacterized protein</fullName>
    </submittedName>
</protein>
<dbReference type="KEGG" id="ecc:c0754"/>
<evidence type="ECO:0000313" key="1">
    <source>
        <dbReference type="EMBL" id="AAN79227.1"/>
    </source>
</evidence>
<dbReference type="Proteomes" id="UP000001410">
    <property type="component" value="Chromosome"/>
</dbReference>
<gene>
    <name evidence="1" type="ordered locus">c0754</name>
</gene>
<dbReference type="EMBL" id="AE014075">
    <property type="protein sequence ID" value="AAN79227.1"/>
    <property type="molecule type" value="Genomic_DNA"/>
</dbReference>
<dbReference type="AlphaFoldDB" id="A0A0H2V589"/>
<keyword evidence="2" id="KW-1185">Reference proteome</keyword>